<keyword evidence="1 4" id="KW-0964">Secreted</keyword>
<dbReference type="SMR" id="K7KMI7"/>
<evidence type="ECO:0000256" key="3">
    <source>
        <dbReference type="ARBA" id="ARBA00023316"/>
    </source>
</evidence>
<sequence length="96" mass="10194">MHVYGGACGYGNLYSQGYGTNTAALSTALFNNGSSCGACFEIKCASDQRWCHPDTVVVTATNFCSPNNALPNDAGGWCNPPLQHFDLSQPVFQQIA</sequence>
<dbReference type="OMA" id="YICASYK"/>
<accession>K7KMI7</accession>
<dbReference type="Pfam" id="PF03330">
    <property type="entry name" value="DPBB_1"/>
    <property type="match status" value="1"/>
</dbReference>
<dbReference type="InterPro" id="IPR036908">
    <property type="entry name" value="RlpA-like_sf"/>
</dbReference>
<keyword evidence="8" id="KW-1185">Reference proteome</keyword>
<dbReference type="PaxDb" id="3847-GLYMA05G00950.2"/>
<comment type="similarity">
    <text evidence="4">Belongs to the expansin family. Expansin A subfamily.</text>
</comment>
<dbReference type="Gramene" id="KRH56899">
    <property type="protein sequence ID" value="KRH56899"/>
    <property type="gene ID" value="GLYMA_05G025600"/>
</dbReference>
<dbReference type="PRINTS" id="PR01226">
    <property type="entry name" value="EXPANSIN"/>
</dbReference>
<reference evidence="6" key="3">
    <citation type="submission" date="2018-07" db="EMBL/GenBank/DDBJ databases">
        <title>WGS assembly of Glycine max.</title>
        <authorList>
            <person name="Schmutz J."/>
            <person name="Cannon S."/>
            <person name="Schlueter J."/>
            <person name="Ma J."/>
            <person name="Mitros T."/>
            <person name="Nelson W."/>
            <person name="Hyten D."/>
            <person name="Song Q."/>
            <person name="Thelen J."/>
            <person name="Cheng J."/>
            <person name="Xu D."/>
            <person name="Hellsten U."/>
            <person name="May G."/>
            <person name="Yu Y."/>
            <person name="Sakurai T."/>
            <person name="Umezawa T."/>
            <person name="Bhattacharyya M."/>
            <person name="Sandhu D."/>
            <person name="Valliyodan B."/>
            <person name="Lindquist E."/>
            <person name="Peto M."/>
            <person name="Grant D."/>
            <person name="Shu S."/>
            <person name="Goodstein D."/>
            <person name="Barry K."/>
            <person name="Futrell-Griggs M."/>
            <person name="Abernathy B."/>
            <person name="Du J."/>
            <person name="Tian Z."/>
            <person name="Zhu L."/>
            <person name="Gill N."/>
            <person name="Joshi T."/>
            <person name="Libault M."/>
            <person name="Sethuraman A."/>
            <person name="Zhang X."/>
            <person name="Shinozaki K."/>
            <person name="Nguyen H."/>
            <person name="Wing R."/>
            <person name="Cregan P."/>
            <person name="Specht J."/>
            <person name="Grimwood J."/>
            <person name="Rokhsar D."/>
            <person name="Stacey G."/>
            <person name="Shoemaker R."/>
            <person name="Jackson S."/>
        </authorList>
    </citation>
    <scope>NUCLEOTIDE SEQUENCE</scope>
    <source>
        <tissue evidence="6">Callus</tissue>
    </source>
</reference>
<dbReference type="Gene3D" id="2.40.40.10">
    <property type="entry name" value="RlpA-like domain"/>
    <property type="match status" value="1"/>
</dbReference>
<keyword evidence="3 4" id="KW-0961">Cell wall biogenesis/degradation</keyword>
<evidence type="ECO:0000256" key="4">
    <source>
        <dbReference type="RuleBase" id="RU365023"/>
    </source>
</evidence>
<proteinExistence type="inferred from homology"/>
<reference evidence="6 7" key="1">
    <citation type="journal article" date="2010" name="Nature">
        <title>Genome sequence of the palaeopolyploid soybean.</title>
        <authorList>
            <person name="Schmutz J."/>
            <person name="Cannon S.B."/>
            <person name="Schlueter J."/>
            <person name="Ma J."/>
            <person name="Mitros T."/>
            <person name="Nelson W."/>
            <person name="Hyten D.L."/>
            <person name="Song Q."/>
            <person name="Thelen J.J."/>
            <person name="Cheng J."/>
            <person name="Xu D."/>
            <person name="Hellsten U."/>
            <person name="May G.D."/>
            <person name="Yu Y."/>
            <person name="Sakurai T."/>
            <person name="Umezawa T."/>
            <person name="Bhattacharyya M.K."/>
            <person name="Sandhu D."/>
            <person name="Valliyodan B."/>
            <person name="Lindquist E."/>
            <person name="Peto M."/>
            <person name="Grant D."/>
            <person name="Shu S."/>
            <person name="Goodstein D."/>
            <person name="Barry K."/>
            <person name="Futrell-Griggs M."/>
            <person name="Abernathy B."/>
            <person name="Du J."/>
            <person name="Tian Z."/>
            <person name="Zhu L."/>
            <person name="Gill N."/>
            <person name="Joshi T."/>
            <person name="Libault M."/>
            <person name="Sethuraman A."/>
            <person name="Zhang X.-C."/>
            <person name="Shinozaki K."/>
            <person name="Nguyen H.T."/>
            <person name="Wing R.A."/>
            <person name="Cregan P."/>
            <person name="Specht J."/>
            <person name="Grimwood J."/>
            <person name="Rokhsar D."/>
            <person name="Stacey G."/>
            <person name="Shoemaker R.C."/>
            <person name="Jackson S.A."/>
        </authorList>
    </citation>
    <scope>NUCLEOTIDE SEQUENCE [LARGE SCALE GENOMIC DNA]</scope>
    <source>
        <strain evidence="7">cv. Williams 82</strain>
        <tissue evidence="6">Callus</tissue>
    </source>
</reference>
<dbReference type="InterPro" id="IPR009009">
    <property type="entry name" value="RlpA-like_DPBB"/>
</dbReference>
<dbReference type="PRINTS" id="PR01225">
    <property type="entry name" value="EXPANSNFAMLY"/>
</dbReference>
<reference evidence="7" key="2">
    <citation type="submission" date="2018-02" db="UniProtKB">
        <authorList>
            <consortium name="EnsemblPlants"/>
        </authorList>
    </citation>
    <scope>IDENTIFICATION</scope>
    <source>
        <strain evidence="7">Williams 82</strain>
    </source>
</reference>
<dbReference type="CDD" id="cd22274">
    <property type="entry name" value="DPBB_EXPA_N"/>
    <property type="match status" value="1"/>
</dbReference>
<dbReference type="AlphaFoldDB" id="K7KMI7"/>
<keyword evidence="2" id="KW-0732">Signal</keyword>
<dbReference type="SMART" id="SM00837">
    <property type="entry name" value="DPBB_1"/>
    <property type="match status" value="1"/>
</dbReference>
<feature type="domain" description="Expansin-like EG45" evidence="5">
    <location>
        <begin position="5"/>
        <end position="96"/>
    </location>
</feature>
<evidence type="ECO:0000256" key="2">
    <source>
        <dbReference type="ARBA" id="ARBA00022729"/>
    </source>
</evidence>
<dbReference type="EnsemblPlants" id="KRH56899">
    <property type="protein sequence ID" value="KRH56899"/>
    <property type="gene ID" value="GLYMA_05G025600"/>
</dbReference>
<evidence type="ECO:0000259" key="5">
    <source>
        <dbReference type="PROSITE" id="PS50842"/>
    </source>
</evidence>
<comment type="subcellular location">
    <subcellularLocation>
        <location evidence="4">Secreted</location>
        <location evidence="4">Cell wall</location>
    </subcellularLocation>
    <subcellularLocation>
        <location evidence="4">Membrane</location>
        <topology evidence="4">Peripheral membrane protein</topology>
    </subcellularLocation>
</comment>
<dbReference type="GO" id="GO:0009664">
    <property type="term" value="P:plant-type cell wall organization"/>
    <property type="evidence" value="ECO:0007669"/>
    <property type="project" value="InterPro"/>
</dbReference>
<name>K7KMI7_SOYBN</name>
<dbReference type="GO" id="GO:0005576">
    <property type="term" value="C:extracellular region"/>
    <property type="evidence" value="ECO:0007669"/>
    <property type="project" value="InterPro"/>
</dbReference>
<evidence type="ECO:0000313" key="7">
    <source>
        <dbReference type="EnsemblPlants" id="KRH56899"/>
    </source>
</evidence>
<dbReference type="InterPro" id="IPR007112">
    <property type="entry name" value="Expansin/allergen_DPBB_dom"/>
</dbReference>
<dbReference type="eggNOG" id="ENOG502QPUJ">
    <property type="taxonomic scope" value="Eukaryota"/>
</dbReference>
<dbReference type="SUPFAM" id="SSF50685">
    <property type="entry name" value="Barwin-like endoglucanases"/>
    <property type="match status" value="1"/>
</dbReference>
<comment type="function">
    <text evidence="4">Causes loosening and extension of plant cell walls by disrupting non-covalent bonding between cellulose microfibrils and matrix glucans. No enzymatic activity has been found.</text>
</comment>
<dbReference type="GO" id="GO:0016020">
    <property type="term" value="C:membrane"/>
    <property type="evidence" value="ECO:0007669"/>
    <property type="project" value="UniProtKB-SubCell"/>
</dbReference>
<organism evidence="7">
    <name type="scientific">Glycine max</name>
    <name type="common">Soybean</name>
    <name type="synonym">Glycine hispida</name>
    <dbReference type="NCBI Taxonomy" id="3847"/>
    <lineage>
        <taxon>Eukaryota</taxon>
        <taxon>Viridiplantae</taxon>
        <taxon>Streptophyta</taxon>
        <taxon>Embryophyta</taxon>
        <taxon>Tracheophyta</taxon>
        <taxon>Spermatophyta</taxon>
        <taxon>Magnoliopsida</taxon>
        <taxon>eudicotyledons</taxon>
        <taxon>Gunneridae</taxon>
        <taxon>Pentapetalae</taxon>
        <taxon>rosids</taxon>
        <taxon>fabids</taxon>
        <taxon>Fabales</taxon>
        <taxon>Fabaceae</taxon>
        <taxon>Papilionoideae</taxon>
        <taxon>50 kb inversion clade</taxon>
        <taxon>NPAAA clade</taxon>
        <taxon>indigoferoid/millettioid clade</taxon>
        <taxon>Phaseoleae</taxon>
        <taxon>Glycine</taxon>
        <taxon>Glycine subgen. Soja</taxon>
    </lineage>
</organism>
<keyword evidence="4" id="KW-0134">Cell wall</keyword>
<dbReference type="STRING" id="3847.K7KMI7"/>
<dbReference type="EMBL" id="CM000838">
    <property type="protein sequence ID" value="KRH56899.1"/>
    <property type="molecule type" value="Genomic_DNA"/>
</dbReference>
<dbReference type="InterPro" id="IPR007118">
    <property type="entry name" value="Expan_Lol_pI"/>
</dbReference>
<protein>
    <recommendedName>
        <fullName evidence="4">Expansin</fullName>
    </recommendedName>
</protein>
<evidence type="ECO:0000313" key="6">
    <source>
        <dbReference type="EMBL" id="KRH56899.1"/>
    </source>
</evidence>
<evidence type="ECO:0000256" key="1">
    <source>
        <dbReference type="ARBA" id="ARBA00022525"/>
    </source>
</evidence>
<dbReference type="OrthoDB" id="5823761at2759"/>
<dbReference type="PROSITE" id="PS50842">
    <property type="entry name" value="EXPANSIN_EG45"/>
    <property type="match status" value="1"/>
</dbReference>
<dbReference type="InterPro" id="IPR002963">
    <property type="entry name" value="Expansin"/>
</dbReference>
<evidence type="ECO:0000313" key="8">
    <source>
        <dbReference type="Proteomes" id="UP000008827"/>
    </source>
</evidence>
<dbReference type="InParanoid" id="K7KMI7"/>
<dbReference type="HOGENOM" id="CLU_027462_2_2_1"/>
<dbReference type="PANTHER" id="PTHR31867">
    <property type="entry name" value="EXPANSIN-A15"/>
    <property type="match status" value="1"/>
</dbReference>
<dbReference type="Proteomes" id="UP000008827">
    <property type="component" value="Chromosome 5"/>
</dbReference>
<gene>
    <name evidence="6" type="ORF">GLYMA_05G025600</name>
</gene>